<dbReference type="Gene3D" id="1.25.10.10">
    <property type="entry name" value="Leucine-rich Repeat Variant"/>
    <property type="match status" value="1"/>
</dbReference>
<dbReference type="Pfam" id="PF24140">
    <property type="entry name" value="TPR_TNPO3_IPO13_3rd"/>
    <property type="match status" value="1"/>
</dbReference>
<dbReference type="GO" id="GO:0005737">
    <property type="term" value="C:cytoplasm"/>
    <property type="evidence" value="ECO:0007669"/>
    <property type="project" value="TreeGrafter"/>
</dbReference>
<dbReference type="InterPro" id="IPR051345">
    <property type="entry name" value="Importin_beta-like_NTR"/>
</dbReference>
<sequence length="629" mass="69922">MSHIATTAQVEGIVAQLYGSSTPPALHKQLQAQIQAFQQQQYAWGVAVELLGSQDPNARFIGALTFQVKINRDWVTIPEDQIEPLRELLISRLIQCANSPSFVVTKLCSAIAAYAFRTAPKQWPSFITSLCTQLTTAIQQTEDPNVKLGLQNVMFEFLTVLPEEIGKAELDPPRRAQIDQEMTDATPPVIFLIQQTLESITYPESLKPRALRSLQPLLAQIVTLLPIPLTFQPAMEVLTEAVQLKSMKAYEDTMANALLGVITTGWFAGEFSRVIQEPDQEQAQHMCRLLVGIAEGFGTFVVKNIGRQDVRVLLDMILACTAFEGYYPDDQEVSDIPLQFWDGFVENLDHQLGVFMESKDEAAERALKEAAEAVFGRVVKVLVGKACYPEDDEWRGWSADSREKFQVYRRDIGDTFNPCHDVLKDKLLGMVFGEAVGRLDGFLGGGFAKWQPLEAALFGIRSVWERVSDDDSEYLPHAFSGDFLQKVAGLPMPQGMRPKRTLIYAIGDYHEWFASHPAYISTSATFLIQSLRFPDLQPAAAVALSEICDTCRKHLTSGVDLLVDVWCEVSSQLKPGDKSRVVRAVSYVVQTLPAEEMLPRVLRILEGVVGGIKACLEGVKRDPKGARVA</sequence>
<evidence type="ECO:0000313" key="9">
    <source>
        <dbReference type="EMBL" id="KAJ3042435.1"/>
    </source>
</evidence>
<evidence type="ECO:0000256" key="3">
    <source>
        <dbReference type="ARBA" id="ARBA00011422"/>
    </source>
</evidence>
<evidence type="ECO:0000256" key="6">
    <source>
        <dbReference type="ARBA" id="ARBA00022927"/>
    </source>
</evidence>
<accession>A0AAD5S607</accession>
<dbReference type="PROSITE" id="PS50166">
    <property type="entry name" value="IMPORTIN_B_NT"/>
    <property type="match status" value="1"/>
</dbReference>
<dbReference type="PANTHER" id="PTHR12363:SF33">
    <property type="entry name" value="IMPORTIN-13"/>
    <property type="match status" value="1"/>
</dbReference>
<evidence type="ECO:0000256" key="7">
    <source>
        <dbReference type="ARBA" id="ARBA00023242"/>
    </source>
</evidence>
<feature type="domain" description="Importin N-terminal" evidence="8">
    <location>
        <begin position="57"/>
        <end position="95"/>
    </location>
</feature>
<feature type="non-terminal residue" evidence="9">
    <location>
        <position position="629"/>
    </location>
</feature>
<dbReference type="GO" id="GO:0005634">
    <property type="term" value="C:nucleus"/>
    <property type="evidence" value="ECO:0007669"/>
    <property type="project" value="UniProtKB-SubCell"/>
</dbReference>
<evidence type="ECO:0000256" key="4">
    <source>
        <dbReference type="ARBA" id="ARBA00016020"/>
    </source>
</evidence>
<comment type="similarity">
    <text evidence="2">Belongs to the importin beta family.</text>
</comment>
<comment type="caution">
    <text evidence="9">The sequence shown here is derived from an EMBL/GenBank/DDBJ whole genome shotgun (WGS) entry which is preliminary data.</text>
</comment>
<evidence type="ECO:0000256" key="2">
    <source>
        <dbReference type="ARBA" id="ARBA00007991"/>
    </source>
</evidence>
<proteinExistence type="inferred from homology"/>
<dbReference type="InterPro" id="IPR001494">
    <property type="entry name" value="Importin-beta_N"/>
</dbReference>
<dbReference type="Pfam" id="PF18773">
    <property type="entry name" value="Importin_rep"/>
    <property type="match status" value="1"/>
</dbReference>
<dbReference type="AlphaFoldDB" id="A0AAD5S607"/>
<gene>
    <name evidence="9" type="ORF">HK097_002032</name>
</gene>
<keyword evidence="7" id="KW-0539">Nucleus</keyword>
<dbReference type="SMART" id="SM00913">
    <property type="entry name" value="IBN_N"/>
    <property type="match status" value="1"/>
</dbReference>
<dbReference type="GO" id="GO:0006606">
    <property type="term" value="P:protein import into nucleus"/>
    <property type="evidence" value="ECO:0007669"/>
    <property type="project" value="TreeGrafter"/>
</dbReference>
<name>A0AAD5S607_9FUNG</name>
<dbReference type="InterPro" id="IPR057942">
    <property type="entry name" value="TPR_TNPO3_IPO13_3rd"/>
</dbReference>
<evidence type="ECO:0000256" key="5">
    <source>
        <dbReference type="ARBA" id="ARBA00022448"/>
    </source>
</evidence>
<dbReference type="GO" id="GO:0031267">
    <property type="term" value="F:small GTPase binding"/>
    <property type="evidence" value="ECO:0007669"/>
    <property type="project" value="InterPro"/>
</dbReference>
<protein>
    <recommendedName>
        <fullName evidence="4">Importin-13</fullName>
    </recommendedName>
</protein>
<dbReference type="SUPFAM" id="SSF48371">
    <property type="entry name" value="ARM repeat"/>
    <property type="match status" value="1"/>
</dbReference>
<dbReference type="EMBL" id="JADGJD010001421">
    <property type="protein sequence ID" value="KAJ3042435.1"/>
    <property type="molecule type" value="Genomic_DNA"/>
</dbReference>
<keyword evidence="6" id="KW-0653">Protein transport</keyword>
<keyword evidence="5" id="KW-0813">Transport</keyword>
<dbReference type="PANTHER" id="PTHR12363">
    <property type="entry name" value="TRANSPORTIN 3 AND IMPORTIN 13"/>
    <property type="match status" value="1"/>
</dbReference>
<keyword evidence="10" id="KW-1185">Reference proteome</keyword>
<dbReference type="InterPro" id="IPR040709">
    <property type="entry name" value="Importin_rep_1"/>
</dbReference>
<dbReference type="Pfam" id="PF03810">
    <property type="entry name" value="IBN_N"/>
    <property type="match status" value="1"/>
</dbReference>
<evidence type="ECO:0000259" key="8">
    <source>
        <dbReference type="PROSITE" id="PS50166"/>
    </source>
</evidence>
<comment type="subunit">
    <text evidence="3">Interacts with UBC9, RAN, RBM8A, eIF-1A and PAX6.</text>
</comment>
<comment type="subcellular location">
    <subcellularLocation>
        <location evidence="1">Nucleus</location>
    </subcellularLocation>
</comment>
<evidence type="ECO:0000313" key="10">
    <source>
        <dbReference type="Proteomes" id="UP001212841"/>
    </source>
</evidence>
<evidence type="ECO:0000256" key="1">
    <source>
        <dbReference type="ARBA" id="ARBA00004123"/>
    </source>
</evidence>
<reference evidence="9" key="1">
    <citation type="submission" date="2020-05" db="EMBL/GenBank/DDBJ databases">
        <title>Phylogenomic resolution of chytrid fungi.</title>
        <authorList>
            <person name="Stajich J.E."/>
            <person name="Amses K."/>
            <person name="Simmons R."/>
            <person name="Seto K."/>
            <person name="Myers J."/>
            <person name="Bonds A."/>
            <person name="Quandt C.A."/>
            <person name="Barry K."/>
            <person name="Liu P."/>
            <person name="Grigoriev I."/>
            <person name="Longcore J.E."/>
            <person name="James T.Y."/>
        </authorList>
    </citation>
    <scope>NUCLEOTIDE SEQUENCE</scope>
    <source>
        <strain evidence="9">JEL0318</strain>
    </source>
</reference>
<dbReference type="Pfam" id="PF08389">
    <property type="entry name" value="Xpo1"/>
    <property type="match status" value="1"/>
</dbReference>
<dbReference type="InterPro" id="IPR013598">
    <property type="entry name" value="Exportin-1/Importin-b-like"/>
</dbReference>
<dbReference type="Proteomes" id="UP001212841">
    <property type="component" value="Unassembled WGS sequence"/>
</dbReference>
<organism evidence="9 10">
    <name type="scientific">Rhizophlyctis rosea</name>
    <dbReference type="NCBI Taxonomy" id="64517"/>
    <lineage>
        <taxon>Eukaryota</taxon>
        <taxon>Fungi</taxon>
        <taxon>Fungi incertae sedis</taxon>
        <taxon>Chytridiomycota</taxon>
        <taxon>Chytridiomycota incertae sedis</taxon>
        <taxon>Chytridiomycetes</taxon>
        <taxon>Rhizophlyctidales</taxon>
        <taxon>Rhizophlyctidaceae</taxon>
        <taxon>Rhizophlyctis</taxon>
    </lineage>
</organism>
<dbReference type="InterPro" id="IPR011989">
    <property type="entry name" value="ARM-like"/>
</dbReference>
<dbReference type="InterPro" id="IPR016024">
    <property type="entry name" value="ARM-type_fold"/>
</dbReference>